<dbReference type="EC" id="1.8.4.12" evidence="1"/>
<dbReference type="Proteomes" id="UP001501803">
    <property type="component" value="Unassembled WGS sequence"/>
</dbReference>
<dbReference type="InterPro" id="IPR028427">
    <property type="entry name" value="Met_Sox_Rdtase_MsrB"/>
</dbReference>
<dbReference type="PROSITE" id="PS51790">
    <property type="entry name" value="MSRB"/>
    <property type="match status" value="1"/>
</dbReference>
<feature type="region of interest" description="Disordered" evidence="4">
    <location>
        <begin position="131"/>
        <end position="158"/>
    </location>
</feature>
<dbReference type="InterPro" id="IPR002579">
    <property type="entry name" value="Met_Sox_Rdtase_MsrB_dom"/>
</dbReference>
<evidence type="ECO:0000256" key="3">
    <source>
        <dbReference type="ARBA" id="ARBA00048488"/>
    </source>
</evidence>
<dbReference type="PANTHER" id="PTHR10173:SF52">
    <property type="entry name" value="METHIONINE-R-SULFOXIDE REDUCTASE B1"/>
    <property type="match status" value="1"/>
</dbReference>
<evidence type="ECO:0000259" key="5">
    <source>
        <dbReference type="PROSITE" id="PS51790"/>
    </source>
</evidence>
<comment type="catalytic activity">
    <reaction evidence="3">
        <text>L-methionyl-[protein] + [thioredoxin]-disulfide + H2O = L-methionyl-(R)-S-oxide-[protein] + [thioredoxin]-dithiol</text>
        <dbReference type="Rhea" id="RHEA:24164"/>
        <dbReference type="Rhea" id="RHEA-COMP:10698"/>
        <dbReference type="Rhea" id="RHEA-COMP:10700"/>
        <dbReference type="Rhea" id="RHEA-COMP:12313"/>
        <dbReference type="Rhea" id="RHEA-COMP:12314"/>
        <dbReference type="ChEBI" id="CHEBI:15377"/>
        <dbReference type="ChEBI" id="CHEBI:16044"/>
        <dbReference type="ChEBI" id="CHEBI:29950"/>
        <dbReference type="ChEBI" id="CHEBI:45764"/>
        <dbReference type="ChEBI" id="CHEBI:50058"/>
        <dbReference type="EC" id="1.8.4.12"/>
    </reaction>
</comment>
<dbReference type="Pfam" id="PF01641">
    <property type="entry name" value="SelR"/>
    <property type="match status" value="1"/>
</dbReference>
<evidence type="ECO:0000313" key="7">
    <source>
        <dbReference type="Proteomes" id="UP001501803"/>
    </source>
</evidence>
<evidence type="ECO:0000256" key="1">
    <source>
        <dbReference type="ARBA" id="ARBA00012499"/>
    </source>
</evidence>
<organism evidence="6 7">
    <name type="scientific">Leifsonia kafniensis</name>
    <dbReference type="NCBI Taxonomy" id="475957"/>
    <lineage>
        <taxon>Bacteria</taxon>
        <taxon>Bacillati</taxon>
        <taxon>Actinomycetota</taxon>
        <taxon>Actinomycetes</taxon>
        <taxon>Micrococcales</taxon>
        <taxon>Microbacteriaceae</taxon>
        <taxon>Leifsonia</taxon>
    </lineage>
</organism>
<gene>
    <name evidence="6" type="primary">msrB</name>
    <name evidence="6" type="ORF">GCM10022381_34490</name>
</gene>
<dbReference type="SUPFAM" id="SSF51316">
    <property type="entry name" value="Mss4-like"/>
    <property type="match status" value="1"/>
</dbReference>
<dbReference type="InterPro" id="IPR011057">
    <property type="entry name" value="Mss4-like_sf"/>
</dbReference>
<feature type="domain" description="MsrB" evidence="5">
    <location>
        <begin position="9"/>
        <end position="132"/>
    </location>
</feature>
<reference evidence="7" key="1">
    <citation type="journal article" date="2019" name="Int. J. Syst. Evol. Microbiol.">
        <title>The Global Catalogue of Microorganisms (GCM) 10K type strain sequencing project: providing services to taxonomists for standard genome sequencing and annotation.</title>
        <authorList>
            <consortium name="The Broad Institute Genomics Platform"/>
            <consortium name="The Broad Institute Genome Sequencing Center for Infectious Disease"/>
            <person name="Wu L."/>
            <person name="Ma J."/>
        </authorList>
    </citation>
    <scope>NUCLEOTIDE SEQUENCE [LARGE SCALE GENOMIC DNA]</scope>
    <source>
        <strain evidence="7">JCM 17021</strain>
    </source>
</reference>
<comment type="caution">
    <text evidence="6">The sequence shown here is derived from an EMBL/GenBank/DDBJ whole genome shotgun (WGS) entry which is preliminary data.</text>
</comment>
<keyword evidence="2" id="KW-0560">Oxidoreductase</keyword>
<evidence type="ECO:0000256" key="4">
    <source>
        <dbReference type="SAM" id="MobiDB-lite"/>
    </source>
</evidence>
<evidence type="ECO:0000256" key="2">
    <source>
        <dbReference type="ARBA" id="ARBA00023002"/>
    </source>
</evidence>
<dbReference type="PANTHER" id="PTHR10173">
    <property type="entry name" value="METHIONINE SULFOXIDE REDUCTASE"/>
    <property type="match status" value="1"/>
</dbReference>
<evidence type="ECO:0000313" key="6">
    <source>
        <dbReference type="EMBL" id="GAA3889600.1"/>
    </source>
</evidence>
<dbReference type="Gene3D" id="2.170.150.20">
    <property type="entry name" value="Peptide methionine sulfoxide reductase"/>
    <property type="match status" value="1"/>
</dbReference>
<sequence>MSYEVTKSEEQWREELGDEKFAVLREAGTERAWTGELLDEGRAGIYTCGACNAELFKSGTKFDSHCGWPSFYESVRPEAVELIEDDTLGMKRTEVRCASCGSHLGHVFDDGFGTPTGDRYCMNSISLNFAPAETTESAETPETPETEPTSTGPTESSE</sequence>
<accession>A0ABP7KWA8</accession>
<protein>
    <recommendedName>
        <fullName evidence="1">peptide-methionine (R)-S-oxide reductase</fullName>
        <ecNumber evidence="1">1.8.4.12</ecNumber>
    </recommendedName>
</protein>
<proteinExistence type="predicted"/>
<dbReference type="NCBIfam" id="TIGR00357">
    <property type="entry name" value="peptide-methionine (R)-S-oxide reductase MsrB"/>
    <property type="match status" value="1"/>
</dbReference>
<keyword evidence="7" id="KW-1185">Reference proteome</keyword>
<name>A0ABP7KWA8_9MICO</name>
<dbReference type="EMBL" id="BAABCN010000012">
    <property type="protein sequence ID" value="GAA3889600.1"/>
    <property type="molecule type" value="Genomic_DNA"/>
</dbReference>